<accession>F2DGW8</accession>
<name>F2DGW8_HORVV</name>
<protein>
    <submittedName>
        <fullName evidence="2">Predicted protein</fullName>
    </submittedName>
</protein>
<keyword evidence="1" id="KW-0812">Transmembrane</keyword>
<dbReference type="EMBL" id="AK363135">
    <property type="protein sequence ID" value="BAJ94339.1"/>
    <property type="molecule type" value="mRNA"/>
</dbReference>
<dbReference type="AlphaFoldDB" id="F2DGW8"/>
<evidence type="ECO:0000256" key="1">
    <source>
        <dbReference type="SAM" id="Phobius"/>
    </source>
</evidence>
<keyword evidence="1" id="KW-1133">Transmembrane helix</keyword>
<keyword evidence="1" id="KW-0472">Membrane</keyword>
<dbReference type="InterPro" id="IPR045501">
    <property type="entry name" value="DUF6490"/>
</dbReference>
<dbReference type="PANTHER" id="PTHR46610:SF7">
    <property type="entry name" value="OS02G0216300 PROTEIN"/>
    <property type="match status" value="1"/>
</dbReference>
<organism evidence="2">
    <name type="scientific">Hordeum vulgare subsp. vulgare</name>
    <name type="common">Domesticated barley</name>
    <dbReference type="NCBI Taxonomy" id="112509"/>
    <lineage>
        <taxon>Eukaryota</taxon>
        <taxon>Viridiplantae</taxon>
        <taxon>Streptophyta</taxon>
        <taxon>Embryophyta</taxon>
        <taxon>Tracheophyta</taxon>
        <taxon>Spermatophyta</taxon>
        <taxon>Magnoliopsida</taxon>
        <taxon>Liliopsida</taxon>
        <taxon>Poales</taxon>
        <taxon>Poaceae</taxon>
        <taxon>BOP clade</taxon>
        <taxon>Pooideae</taxon>
        <taxon>Triticodae</taxon>
        <taxon>Triticeae</taxon>
        <taxon>Hordeinae</taxon>
        <taxon>Hordeum</taxon>
    </lineage>
</organism>
<reference evidence="2" key="1">
    <citation type="journal article" date="2011" name="Plant Physiol.">
        <title>Comprehensive sequence analysis of 24,783 barley full-length cDNAs derived from 12 clone libraries.</title>
        <authorList>
            <person name="Matsumoto T."/>
            <person name="Tanaka T."/>
            <person name="Sakai H."/>
            <person name="Amano N."/>
            <person name="Kanamori H."/>
            <person name="Kurita K."/>
            <person name="Kikuta A."/>
            <person name="Kamiya K."/>
            <person name="Yamamoto M."/>
            <person name="Ikawa H."/>
            <person name="Fujii N."/>
            <person name="Hori K."/>
            <person name="Itoh T."/>
            <person name="Sato K."/>
        </authorList>
    </citation>
    <scope>NUCLEOTIDE SEQUENCE</scope>
    <source>
        <tissue evidence="2">Shoot and root</tissue>
    </source>
</reference>
<dbReference type="PANTHER" id="PTHR46610">
    <property type="entry name" value="OS05G0181300 PROTEIN"/>
    <property type="match status" value="1"/>
</dbReference>
<feature type="transmembrane region" description="Helical" evidence="1">
    <location>
        <begin position="102"/>
        <end position="123"/>
    </location>
</feature>
<evidence type="ECO:0000313" key="2">
    <source>
        <dbReference type="EMBL" id="BAJ94339.1"/>
    </source>
</evidence>
<feature type="transmembrane region" description="Helical" evidence="1">
    <location>
        <begin position="64"/>
        <end position="82"/>
    </location>
</feature>
<proteinExistence type="evidence at transcript level"/>
<dbReference type="Pfam" id="PF20100">
    <property type="entry name" value="DUF6490"/>
    <property type="match status" value="1"/>
</dbReference>
<feature type="transmembrane region" description="Helical" evidence="1">
    <location>
        <begin position="129"/>
        <end position="149"/>
    </location>
</feature>
<sequence length="179" mass="19128">MENRAELDIDVSSCRAGRVAARRAVPTDATKMPAEAAVGAFSWLGVAFFTVNLGMAISRSKGDQAAAGFVAFSYLDLALLCYCHRRFESAAPGSPARRRLKVAVWVLTAMLTAVLSYTVAAIMPLPVQILVWAMAAAAVGGGFYALFSFQEEGKASVRPFLQLITCTAGLNYFHKIGTV</sequence>
<feature type="transmembrane region" description="Helical" evidence="1">
    <location>
        <begin position="36"/>
        <end position="58"/>
    </location>
</feature>